<accession>A0ABP8BKZ0</accession>
<name>A0ABP8BKZ0_9ACTN</name>
<organism evidence="2 3">
    <name type="scientific">Streptosporangium oxazolinicum</name>
    <dbReference type="NCBI Taxonomy" id="909287"/>
    <lineage>
        <taxon>Bacteria</taxon>
        <taxon>Bacillati</taxon>
        <taxon>Actinomycetota</taxon>
        <taxon>Actinomycetes</taxon>
        <taxon>Streptosporangiales</taxon>
        <taxon>Streptosporangiaceae</taxon>
        <taxon>Streptosporangium</taxon>
    </lineage>
</organism>
<feature type="region of interest" description="Disordered" evidence="1">
    <location>
        <begin position="1"/>
        <end position="41"/>
    </location>
</feature>
<evidence type="ECO:0000256" key="1">
    <source>
        <dbReference type="SAM" id="MobiDB-lite"/>
    </source>
</evidence>
<keyword evidence="3" id="KW-1185">Reference proteome</keyword>
<gene>
    <name evidence="2" type="ORF">GCM10022252_75920</name>
</gene>
<proteinExistence type="predicted"/>
<dbReference type="EMBL" id="BAABAQ010000020">
    <property type="protein sequence ID" value="GAA4209411.1"/>
    <property type="molecule type" value="Genomic_DNA"/>
</dbReference>
<sequence>MLSADFRRKKPREVPRPEHVRRSRAAARKRPQGGGSGMDRAMALMMATTRSVS</sequence>
<reference evidence="3" key="1">
    <citation type="journal article" date="2019" name="Int. J. Syst. Evol. Microbiol.">
        <title>The Global Catalogue of Microorganisms (GCM) 10K type strain sequencing project: providing services to taxonomists for standard genome sequencing and annotation.</title>
        <authorList>
            <consortium name="The Broad Institute Genomics Platform"/>
            <consortium name="The Broad Institute Genome Sequencing Center for Infectious Disease"/>
            <person name="Wu L."/>
            <person name="Ma J."/>
        </authorList>
    </citation>
    <scope>NUCLEOTIDE SEQUENCE [LARGE SCALE GENOMIC DNA]</scope>
    <source>
        <strain evidence="3">JCM 17388</strain>
    </source>
</reference>
<comment type="caution">
    <text evidence="2">The sequence shown here is derived from an EMBL/GenBank/DDBJ whole genome shotgun (WGS) entry which is preliminary data.</text>
</comment>
<evidence type="ECO:0000313" key="2">
    <source>
        <dbReference type="EMBL" id="GAA4209411.1"/>
    </source>
</evidence>
<protein>
    <submittedName>
        <fullName evidence="2">Uncharacterized protein</fullName>
    </submittedName>
</protein>
<dbReference type="RefSeq" id="WP_344923170.1">
    <property type="nucleotide sequence ID" value="NZ_BAABAQ010000020.1"/>
</dbReference>
<evidence type="ECO:0000313" key="3">
    <source>
        <dbReference type="Proteomes" id="UP001501251"/>
    </source>
</evidence>
<dbReference type="Proteomes" id="UP001501251">
    <property type="component" value="Unassembled WGS sequence"/>
</dbReference>
<feature type="compositionally biased region" description="Basic residues" evidence="1">
    <location>
        <begin position="21"/>
        <end position="31"/>
    </location>
</feature>